<evidence type="ECO:0000313" key="3">
    <source>
        <dbReference type="EMBL" id="VEG49285.1"/>
    </source>
</evidence>
<dbReference type="Pfam" id="PF00501">
    <property type="entry name" value="AMP-binding"/>
    <property type="match status" value="1"/>
</dbReference>
<evidence type="ECO:0000259" key="2">
    <source>
        <dbReference type="Pfam" id="PF13193"/>
    </source>
</evidence>
<dbReference type="Proteomes" id="UP000282551">
    <property type="component" value="Chromosome"/>
</dbReference>
<dbReference type="GO" id="GO:0004467">
    <property type="term" value="F:long-chain fatty acid-CoA ligase activity"/>
    <property type="evidence" value="ECO:0007669"/>
    <property type="project" value="UniProtKB-EC"/>
</dbReference>
<evidence type="ECO:0000313" key="4">
    <source>
        <dbReference type="Proteomes" id="UP000282551"/>
    </source>
</evidence>
<gene>
    <name evidence="3" type="primary">fadD_11</name>
    <name evidence="3" type="ORF">NCTC10485_03592</name>
</gene>
<dbReference type="InterPro" id="IPR045851">
    <property type="entry name" value="AMP-bd_C_sf"/>
</dbReference>
<dbReference type="EC" id="6.2.1.3" evidence="3"/>
<dbReference type="InterPro" id="IPR020845">
    <property type="entry name" value="AMP-binding_CS"/>
</dbReference>
<dbReference type="InterPro" id="IPR042099">
    <property type="entry name" value="ANL_N_sf"/>
</dbReference>
<dbReference type="Gene3D" id="3.30.300.30">
    <property type="match status" value="1"/>
</dbReference>
<feature type="domain" description="AMP-binding enzyme C-terminal" evidence="2">
    <location>
        <begin position="412"/>
        <end position="486"/>
    </location>
</feature>
<name>A0A3S4RIW3_MYCCI</name>
<evidence type="ECO:0000259" key="1">
    <source>
        <dbReference type="Pfam" id="PF00501"/>
    </source>
</evidence>
<keyword evidence="3" id="KW-0436">Ligase</keyword>
<dbReference type="InterPro" id="IPR050237">
    <property type="entry name" value="ATP-dep_AMP-bd_enzyme"/>
</dbReference>
<dbReference type="PROSITE" id="PS00455">
    <property type="entry name" value="AMP_BINDING"/>
    <property type="match status" value="1"/>
</dbReference>
<sequence length="507" mass="54601">MTGTVVDALTYWARARPTMTAIDFAGDQITYAQLAAWADAAAHDLAARGVGTGDRVGFLGANSLEWCAAALGAFKVGAIAAPFNPRLTAREIGDLVADCEPVVVYGDAELRARLAEVPAGRPDFTILGFEEHVRPLRDATPQPFDSPVVDMSAPTAIVFTSGTTGRPKGVVFTPATIAGVMREWELVEGFRANELRTLLVLPLFSAAGIIWGISRIILNGGTLFLQPRFDPATALEVLTRDKANTFTGPPILFEQIARVPGFDDADLSHMISAHVGGARVPVELLARWTPRGVALRQLYGQTEIGGTATVTPRCDAATKPEKCGWGTMSTKIRVVDTAGNDCPPNEPGEILLRGPGMMPGYWRNDDATRTTIVDGWLHTGDLGVLDEHGYLTFVDRLKDMIISGGLNISPAEIENIIGTVPGVEEVAVFGVDDDKFGETPAAVVRADPGVTAFDVVQHCNRLLADYKVPRYVVVRDQPLPRQASGKIAKRDLRSEYADITSRYARVR</sequence>
<protein>
    <submittedName>
        <fullName evidence="3">2-succinylbenzoate--CoA ligase</fullName>
        <ecNumber evidence="3">6.2.1.3</ecNumber>
    </submittedName>
</protein>
<keyword evidence="4" id="KW-1185">Reference proteome</keyword>
<organism evidence="3 4">
    <name type="scientific">Mycolicibacterium chitae</name>
    <name type="common">Mycobacterium chitae</name>
    <dbReference type="NCBI Taxonomy" id="1792"/>
    <lineage>
        <taxon>Bacteria</taxon>
        <taxon>Bacillati</taxon>
        <taxon>Actinomycetota</taxon>
        <taxon>Actinomycetes</taxon>
        <taxon>Mycobacteriales</taxon>
        <taxon>Mycobacteriaceae</taxon>
        <taxon>Mycolicibacterium</taxon>
    </lineage>
</organism>
<accession>A0A3S4RIW3</accession>
<dbReference type="AlphaFoldDB" id="A0A3S4RIW3"/>
<dbReference type="RefSeq" id="WP_126334979.1">
    <property type="nucleotide sequence ID" value="NZ_AP022604.1"/>
</dbReference>
<dbReference type="InterPro" id="IPR025110">
    <property type="entry name" value="AMP-bd_C"/>
</dbReference>
<dbReference type="EMBL" id="LR134355">
    <property type="protein sequence ID" value="VEG49285.1"/>
    <property type="molecule type" value="Genomic_DNA"/>
</dbReference>
<reference evidence="3 4" key="1">
    <citation type="submission" date="2018-12" db="EMBL/GenBank/DDBJ databases">
        <authorList>
            <consortium name="Pathogen Informatics"/>
        </authorList>
    </citation>
    <scope>NUCLEOTIDE SEQUENCE [LARGE SCALE GENOMIC DNA]</scope>
    <source>
        <strain evidence="3 4">NCTC10485</strain>
    </source>
</reference>
<dbReference type="Pfam" id="PF13193">
    <property type="entry name" value="AMP-binding_C"/>
    <property type="match status" value="1"/>
</dbReference>
<proteinExistence type="predicted"/>
<dbReference type="PANTHER" id="PTHR43767">
    <property type="entry name" value="LONG-CHAIN-FATTY-ACID--COA LIGASE"/>
    <property type="match status" value="1"/>
</dbReference>
<dbReference type="SUPFAM" id="SSF56801">
    <property type="entry name" value="Acetyl-CoA synthetase-like"/>
    <property type="match status" value="1"/>
</dbReference>
<dbReference type="PANTHER" id="PTHR43767:SF1">
    <property type="entry name" value="NONRIBOSOMAL PEPTIDE SYNTHASE PES1 (EUROFUNG)-RELATED"/>
    <property type="match status" value="1"/>
</dbReference>
<dbReference type="InterPro" id="IPR000873">
    <property type="entry name" value="AMP-dep_synth/lig_dom"/>
</dbReference>
<dbReference type="OrthoDB" id="9803968at2"/>
<feature type="domain" description="AMP-dependent synthetase/ligase" evidence="1">
    <location>
        <begin position="11"/>
        <end position="362"/>
    </location>
</feature>
<dbReference type="Gene3D" id="3.40.50.12780">
    <property type="entry name" value="N-terminal domain of ligase-like"/>
    <property type="match status" value="1"/>
</dbReference>